<sequence length="99" mass="10989">MFDDTFVYFIPGFTNGKLKVLGDLKLTVRRERWPVHSVHVTVLQPSPGTSTDVDCDIILLESEANACTVGNTGLYDVLRHPGNPRCSSSSRRTLCRLVP</sequence>
<protein>
    <submittedName>
        <fullName evidence="2">ZP domain-containing protein</fullName>
    </submittedName>
</protein>
<name>A0A1I7WS34_HETBA</name>
<proteinExistence type="predicted"/>
<dbReference type="WBParaSite" id="Hba_08009">
    <property type="protein sequence ID" value="Hba_08009"/>
    <property type="gene ID" value="Hba_08009"/>
</dbReference>
<dbReference type="Proteomes" id="UP000095283">
    <property type="component" value="Unplaced"/>
</dbReference>
<keyword evidence="1" id="KW-1185">Reference proteome</keyword>
<evidence type="ECO:0000313" key="1">
    <source>
        <dbReference type="Proteomes" id="UP000095283"/>
    </source>
</evidence>
<reference evidence="2" key="1">
    <citation type="submission" date="2016-11" db="UniProtKB">
        <authorList>
            <consortium name="WormBaseParasite"/>
        </authorList>
    </citation>
    <scope>IDENTIFICATION</scope>
</reference>
<organism evidence="1 2">
    <name type="scientific">Heterorhabditis bacteriophora</name>
    <name type="common">Entomopathogenic nematode worm</name>
    <dbReference type="NCBI Taxonomy" id="37862"/>
    <lineage>
        <taxon>Eukaryota</taxon>
        <taxon>Metazoa</taxon>
        <taxon>Ecdysozoa</taxon>
        <taxon>Nematoda</taxon>
        <taxon>Chromadorea</taxon>
        <taxon>Rhabditida</taxon>
        <taxon>Rhabditina</taxon>
        <taxon>Rhabditomorpha</taxon>
        <taxon>Strongyloidea</taxon>
        <taxon>Heterorhabditidae</taxon>
        <taxon>Heterorhabditis</taxon>
    </lineage>
</organism>
<accession>A0A1I7WS34</accession>
<dbReference type="AlphaFoldDB" id="A0A1I7WS34"/>
<evidence type="ECO:0000313" key="2">
    <source>
        <dbReference type="WBParaSite" id="Hba_08009"/>
    </source>
</evidence>